<evidence type="ECO:0000256" key="3">
    <source>
        <dbReference type="ARBA" id="ARBA00022514"/>
    </source>
</evidence>
<evidence type="ECO:0000256" key="2">
    <source>
        <dbReference type="ARBA" id="ARBA00005851"/>
    </source>
</evidence>
<dbReference type="GeneID" id="36549154"/>
<evidence type="ECO:0000313" key="14">
    <source>
        <dbReference type="EMBL" id="PKY09230.1"/>
    </source>
</evidence>
<keyword evidence="15" id="KW-1185">Reference proteome</keyword>
<dbReference type="Pfam" id="PF01187">
    <property type="entry name" value="MIF"/>
    <property type="match status" value="1"/>
</dbReference>
<keyword evidence="5" id="KW-0413">Isomerase</keyword>
<feature type="compositionally biased region" description="Basic and acidic residues" evidence="13">
    <location>
        <begin position="82"/>
        <end position="92"/>
    </location>
</feature>
<dbReference type="SUPFAM" id="SSF55331">
    <property type="entry name" value="Tautomerase/MIF"/>
    <property type="match status" value="1"/>
</dbReference>
<evidence type="ECO:0000313" key="15">
    <source>
        <dbReference type="Proteomes" id="UP000234254"/>
    </source>
</evidence>
<dbReference type="VEuPathDB" id="FungiDB:P168DRAFT_33081"/>
<dbReference type="GO" id="GO:0005576">
    <property type="term" value="C:extracellular region"/>
    <property type="evidence" value="ECO:0007669"/>
    <property type="project" value="UniProtKB-SubCell"/>
</dbReference>
<organism evidence="14 15">
    <name type="scientific">Aspergillus campestris (strain IBT 28561)</name>
    <dbReference type="NCBI Taxonomy" id="1392248"/>
    <lineage>
        <taxon>Eukaryota</taxon>
        <taxon>Fungi</taxon>
        <taxon>Dikarya</taxon>
        <taxon>Ascomycota</taxon>
        <taxon>Pezizomycotina</taxon>
        <taxon>Eurotiomycetes</taxon>
        <taxon>Eurotiomycetidae</taxon>
        <taxon>Eurotiales</taxon>
        <taxon>Aspergillaceae</taxon>
        <taxon>Aspergillus</taxon>
        <taxon>Aspergillus subgen. Circumdati</taxon>
    </lineage>
</organism>
<evidence type="ECO:0000256" key="8">
    <source>
        <dbReference type="ARBA" id="ARBA00038932"/>
    </source>
</evidence>
<gene>
    <name evidence="14" type="ORF">P168DRAFT_33081</name>
</gene>
<evidence type="ECO:0000256" key="7">
    <source>
        <dbReference type="ARBA" id="ARBA00036823"/>
    </source>
</evidence>
<dbReference type="PANTHER" id="PTHR11954">
    <property type="entry name" value="D-DOPACHROME DECARBOXYLASE"/>
    <property type="match status" value="1"/>
</dbReference>
<comment type="similarity">
    <text evidence="2">Belongs to the MIF family.</text>
</comment>
<dbReference type="AlphaFoldDB" id="A0A2I1DH82"/>
<protein>
    <recommendedName>
        <fullName evidence="12">L-dopachrome isomerase</fullName>
        <ecNumber evidence="9">5.3.2.1</ecNumber>
        <ecNumber evidence="8">5.3.3.12</ecNumber>
    </recommendedName>
    <alternativeName>
        <fullName evidence="10">L-dopachrome tautomerase</fullName>
    </alternativeName>
    <alternativeName>
        <fullName evidence="11">Phenylpyruvate tautomerase</fullName>
    </alternativeName>
</protein>
<dbReference type="GO" id="GO:0004167">
    <property type="term" value="F:dopachrome isomerase activity"/>
    <property type="evidence" value="ECO:0007669"/>
    <property type="project" value="UniProtKB-EC"/>
</dbReference>
<reference evidence="14" key="1">
    <citation type="submission" date="2016-12" db="EMBL/GenBank/DDBJ databases">
        <title>The genomes of Aspergillus section Nigri reveals drivers in fungal speciation.</title>
        <authorList>
            <consortium name="DOE Joint Genome Institute"/>
            <person name="Vesth T.C."/>
            <person name="Nybo J."/>
            <person name="Theobald S."/>
            <person name="Brandl J."/>
            <person name="Frisvad J.C."/>
            <person name="Nielsen K.F."/>
            <person name="Lyhne E.K."/>
            <person name="Kogle M.E."/>
            <person name="Kuo A."/>
            <person name="Riley R."/>
            <person name="Clum A."/>
            <person name="Nolan M."/>
            <person name="Lipzen A."/>
            <person name="Salamov A."/>
            <person name="Henrissat B."/>
            <person name="Wiebenga A."/>
            <person name="De vries R.P."/>
            <person name="Grigoriev I.V."/>
            <person name="Mortensen U.H."/>
            <person name="Andersen M.R."/>
            <person name="Baker S.E."/>
        </authorList>
    </citation>
    <scope>NUCLEOTIDE SEQUENCE</scope>
    <source>
        <strain evidence="14">IBT 28561</strain>
    </source>
</reference>
<dbReference type="RefSeq" id="XP_024697824.1">
    <property type="nucleotide sequence ID" value="XM_024841630.1"/>
</dbReference>
<dbReference type="OrthoDB" id="255819at2759"/>
<feature type="region of interest" description="Disordered" evidence="13">
    <location>
        <begin position="69"/>
        <end position="95"/>
    </location>
</feature>
<evidence type="ECO:0000256" key="5">
    <source>
        <dbReference type="ARBA" id="ARBA00023235"/>
    </source>
</evidence>
<comment type="catalytic activity">
    <reaction evidence="7">
        <text>L-dopachrome = 5,6-dihydroxyindole-2-carboxylate</text>
        <dbReference type="Rhea" id="RHEA:13041"/>
        <dbReference type="ChEBI" id="CHEBI:16875"/>
        <dbReference type="ChEBI" id="CHEBI:57509"/>
        <dbReference type="EC" id="5.3.3.12"/>
    </reaction>
</comment>
<evidence type="ECO:0000256" key="12">
    <source>
        <dbReference type="ARBA" id="ARBA00042730"/>
    </source>
</evidence>
<accession>A0A2I1DH82</accession>
<comment type="subcellular location">
    <subcellularLocation>
        <location evidence="1">Secreted</location>
    </subcellularLocation>
</comment>
<evidence type="ECO:0000256" key="13">
    <source>
        <dbReference type="SAM" id="MobiDB-lite"/>
    </source>
</evidence>
<feature type="region of interest" description="Disordered" evidence="13">
    <location>
        <begin position="282"/>
        <end position="324"/>
    </location>
</feature>
<comment type="catalytic activity">
    <reaction evidence="6">
        <text>3-phenylpyruvate = enol-phenylpyruvate</text>
        <dbReference type="Rhea" id="RHEA:17097"/>
        <dbReference type="ChEBI" id="CHEBI:16815"/>
        <dbReference type="ChEBI" id="CHEBI:18005"/>
        <dbReference type="EC" id="5.3.2.1"/>
    </reaction>
</comment>
<dbReference type="Proteomes" id="UP000234254">
    <property type="component" value="Unassembled WGS sequence"/>
</dbReference>
<dbReference type="GO" id="GO:0050178">
    <property type="term" value="F:phenylpyruvate tautomerase activity"/>
    <property type="evidence" value="ECO:0007669"/>
    <property type="project" value="UniProtKB-EC"/>
</dbReference>
<evidence type="ECO:0000256" key="10">
    <source>
        <dbReference type="ARBA" id="ARBA00041631"/>
    </source>
</evidence>
<evidence type="ECO:0000256" key="6">
    <source>
        <dbReference type="ARBA" id="ARBA00036735"/>
    </source>
</evidence>
<feature type="compositionally biased region" description="Basic and acidic residues" evidence="13">
    <location>
        <begin position="303"/>
        <end position="324"/>
    </location>
</feature>
<proteinExistence type="inferred from homology"/>
<evidence type="ECO:0000256" key="1">
    <source>
        <dbReference type="ARBA" id="ARBA00004613"/>
    </source>
</evidence>
<dbReference type="InterPro" id="IPR001398">
    <property type="entry name" value="Macrophage_inhib_fac"/>
</dbReference>
<dbReference type="EC" id="5.3.3.12" evidence="8"/>
<dbReference type="EC" id="5.3.2.1" evidence="9"/>
<dbReference type="InterPro" id="IPR014347">
    <property type="entry name" value="Tautomerase/MIF_sf"/>
</dbReference>
<evidence type="ECO:0000256" key="4">
    <source>
        <dbReference type="ARBA" id="ARBA00022525"/>
    </source>
</evidence>
<dbReference type="EMBL" id="MSFM01000001">
    <property type="protein sequence ID" value="PKY09230.1"/>
    <property type="molecule type" value="Genomic_DNA"/>
</dbReference>
<dbReference type="PANTHER" id="PTHR11954:SF6">
    <property type="entry name" value="MACROPHAGE MIGRATION INHIBITORY FACTOR"/>
    <property type="match status" value="1"/>
</dbReference>
<evidence type="ECO:0000256" key="11">
    <source>
        <dbReference type="ARBA" id="ARBA00041912"/>
    </source>
</evidence>
<evidence type="ECO:0000256" key="9">
    <source>
        <dbReference type="ARBA" id="ARBA00039086"/>
    </source>
</evidence>
<keyword evidence="4" id="KW-0964">Secreted</keyword>
<keyword evidence="3" id="KW-0202">Cytokine</keyword>
<name>A0A2I1DH82_ASPC2</name>
<dbReference type="Gene3D" id="3.30.429.10">
    <property type="entry name" value="Macrophage Migration Inhibitory Factor"/>
    <property type="match status" value="1"/>
</dbReference>
<comment type="caution">
    <text evidence="14">The sequence shown here is derived from an EMBL/GenBank/DDBJ whole genome shotgun (WGS) entry which is preliminary data.</text>
</comment>
<sequence length="346" mass="38848">MSSKHHRLDLSRFKRYHNTSDSSSNLDPIIPVLESPVMFHAMMPGTVSEVTLKQKSSLERNPIIPSVFIDEAEEEESTVPEMKSRPSTDTKPPRLVNKSFEEEPASRVKTRYFEDAFSARGPMVSPRTRINQESIVVVDIKYNTRIKDNETLVSQITSRLAQVYQKPTPFMMVTLQQNACIQFGVLGSPAYLMKIYALPYLIAPITNLRSTILIQSALQDLLQVPPNRGVVLYIPVHEENFANNGVTVMGEIARLERYDQETGILKNISRSMTRRLKSSSVTTSSSWGYGHRSRESTAASASGHEHQDSELSAGREDGRSWSVKKAHDLGRLLSRRRSVPGSSDNV</sequence>